<reference evidence="1 2" key="1">
    <citation type="submission" date="2018-10" db="EMBL/GenBank/DDBJ databases">
        <authorList>
            <consortium name="Pathogen Informatics"/>
        </authorList>
    </citation>
    <scope>NUCLEOTIDE SEQUENCE [LARGE SCALE GENOMIC DNA]</scope>
</reference>
<evidence type="ECO:0000313" key="2">
    <source>
        <dbReference type="Proteomes" id="UP000267029"/>
    </source>
</evidence>
<proteinExistence type="predicted"/>
<gene>
    <name evidence="1" type="ORF">MCOS_LOCUS750</name>
</gene>
<dbReference type="EMBL" id="UXSR01000071">
    <property type="protein sequence ID" value="VDD74747.1"/>
    <property type="molecule type" value="Genomic_DNA"/>
</dbReference>
<name>A0A0R3U2N6_MESCO</name>
<organism evidence="1 2">
    <name type="scientific">Mesocestoides corti</name>
    <name type="common">Flatworm</name>
    <dbReference type="NCBI Taxonomy" id="53468"/>
    <lineage>
        <taxon>Eukaryota</taxon>
        <taxon>Metazoa</taxon>
        <taxon>Spiralia</taxon>
        <taxon>Lophotrochozoa</taxon>
        <taxon>Platyhelminthes</taxon>
        <taxon>Cestoda</taxon>
        <taxon>Eucestoda</taxon>
        <taxon>Cyclophyllidea</taxon>
        <taxon>Mesocestoididae</taxon>
        <taxon>Mesocestoides</taxon>
    </lineage>
</organism>
<keyword evidence="2" id="KW-1185">Reference proteome</keyword>
<sequence>MHPTKPHSLCLSLASFPPPHRGPLDHFHRRIRLATRASTWGCPAGFPPEEVVVKGFRGGGRGDGRGPFHTGGGCEVQKFTRVQKQQHLPTKAGLIWLVAVDTGTISSPALVERVRVLLRKMGSISTTTTVTDTDVQTNFISVSTRRHKESEESTKMNPLVTQQVEAAFFVVKRVTCPTNRLKPAFLDTAPTSYLGSTSKFRHVTILPLPPTPLRWEESG</sequence>
<dbReference type="Proteomes" id="UP000267029">
    <property type="component" value="Unassembled WGS sequence"/>
</dbReference>
<protein>
    <submittedName>
        <fullName evidence="1">Uncharacterized protein</fullName>
    </submittedName>
</protein>
<accession>A0A0R3U2N6</accession>
<evidence type="ECO:0000313" key="1">
    <source>
        <dbReference type="EMBL" id="VDD74747.1"/>
    </source>
</evidence>
<dbReference type="AlphaFoldDB" id="A0A0R3U2N6"/>